<dbReference type="PANTHER" id="PTHR31400:SF1">
    <property type="entry name" value="PROTEIN GUCD1"/>
    <property type="match status" value="1"/>
</dbReference>
<dbReference type="KEGG" id="dmo:Dmoj_GI15891"/>
<dbReference type="Proteomes" id="UP000009192">
    <property type="component" value="Unassembled WGS sequence"/>
</dbReference>
<proteinExistence type="predicted"/>
<gene>
    <name evidence="1" type="primary">Dmoj\GI15891</name>
    <name evidence="1" type="ORF">Dmoj_GI15891</name>
</gene>
<dbReference type="EMBL" id="CH933810">
    <property type="protein sequence ID" value="KRF94147.1"/>
    <property type="molecule type" value="Genomic_DNA"/>
</dbReference>
<dbReference type="Pfam" id="PF09778">
    <property type="entry name" value="Guanylate_cyc_2"/>
    <property type="match status" value="1"/>
</dbReference>
<dbReference type="InParanoid" id="A0A0Q9WYN1"/>
<keyword evidence="2" id="KW-1185">Reference proteome</keyword>
<evidence type="ECO:0000313" key="2">
    <source>
        <dbReference type="Proteomes" id="UP000009192"/>
    </source>
</evidence>
<dbReference type="AlphaFoldDB" id="A0A0Q9WYN1"/>
<accession>A0A0Q9WYN1</accession>
<sequence length="235" mass="27359">MTAVPQSKQYNITHIQQRFNWDCGVTCILMILSSSQRKQFLNNFESICKDEGFGVSTWTIDLCYLLLRYHVRHEYLTQTIGVDPSYKKHSYYSHVLDKDEKRVMRRFKEASAKGLRIQQRTVNMHAIVMHLARHGPIILLTNASQLICEVCRRTIREKFGFHLFCFAQNKNKSFAGHYVVLCGYDAEAHTIFYNNPETRDGHTCRCSPASMDTARSAFGTDQDIIFIFEKSKRKK</sequence>
<dbReference type="OrthoDB" id="206796at2759"/>
<organism evidence="1 2">
    <name type="scientific">Drosophila mojavensis</name>
    <name type="common">Fruit fly</name>
    <dbReference type="NCBI Taxonomy" id="7230"/>
    <lineage>
        <taxon>Eukaryota</taxon>
        <taxon>Metazoa</taxon>
        <taxon>Ecdysozoa</taxon>
        <taxon>Arthropoda</taxon>
        <taxon>Hexapoda</taxon>
        <taxon>Insecta</taxon>
        <taxon>Pterygota</taxon>
        <taxon>Neoptera</taxon>
        <taxon>Endopterygota</taxon>
        <taxon>Diptera</taxon>
        <taxon>Brachycera</taxon>
        <taxon>Muscomorpha</taxon>
        <taxon>Ephydroidea</taxon>
        <taxon>Drosophilidae</taxon>
        <taxon>Drosophila</taxon>
    </lineage>
</organism>
<dbReference type="InterPro" id="IPR018616">
    <property type="entry name" value="GUCD1"/>
</dbReference>
<reference evidence="1 2" key="1">
    <citation type="journal article" date="2007" name="Nature">
        <title>Evolution of genes and genomes on the Drosophila phylogeny.</title>
        <authorList>
            <consortium name="Drosophila 12 Genomes Consortium"/>
            <person name="Clark A.G."/>
            <person name="Eisen M.B."/>
            <person name="Smith D.R."/>
            <person name="Bergman C.M."/>
            <person name="Oliver B."/>
            <person name="Markow T.A."/>
            <person name="Kaufman T.C."/>
            <person name="Kellis M."/>
            <person name="Gelbart W."/>
            <person name="Iyer V.N."/>
            <person name="Pollard D.A."/>
            <person name="Sackton T.B."/>
            <person name="Larracuente A.M."/>
            <person name="Singh N.D."/>
            <person name="Abad J.P."/>
            <person name="Abt D.N."/>
            <person name="Adryan B."/>
            <person name="Aguade M."/>
            <person name="Akashi H."/>
            <person name="Anderson W.W."/>
            <person name="Aquadro C.F."/>
            <person name="Ardell D.H."/>
            <person name="Arguello R."/>
            <person name="Artieri C.G."/>
            <person name="Barbash D.A."/>
            <person name="Barker D."/>
            <person name="Barsanti P."/>
            <person name="Batterham P."/>
            <person name="Batzoglou S."/>
            <person name="Begun D."/>
            <person name="Bhutkar A."/>
            <person name="Blanco E."/>
            <person name="Bosak S.A."/>
            <person name="Bradley R.K."/>
            <person name="Brand A.D."/>
            <person name="Brent M.R."/>
            <person name="Brooks A.N."/>
            <person name="Brown R.H."/>
            <person name="Butlin R.K."/>
            <person name="Caggese C."/>
            <person name="Calvi B.R."/>
            <person name="Bernardo de Carvalho A."/>
            <person name="Caspi A."/>
            <person name="Castrezana S."/>
            <person name="Celniker S.E."/>
            <person name="Chang J.L."/>
            <person name="Chapple C."/>
            <person name="Chatterji S."/>
            <person name="Chinwalla A."/>
            <person name="Civetta A."/>
            <person name="Clifton S.W."/>
            <person name="Comeron J.M."/>
            <person name="Costello J.C."/>
            <person name="Coyne J.A."/>
            <person name="Daub J."/>
            <person name="David R.G."/>
            <person name="Delcher A.L."/>
            <person name="Delehaunty K."/>
            <person name="Do C.B."/>
            <person name="Ebling H."/>
            <person name="Edwards K."/>
            <person name="Eickbush T."/>
            <person name="Evans J.D."/>
            <person name="Filipski A."/>
            <person name="Findeiss S."/>
            <person name="Freyhult E."/>
            <person name="Fulton L."/>
            <person name="Fulton R."/>
            <person name="Garcia A.C."/>
            <person name="Gardiner A."/>
            <person name="Garfield D.A."/>
            <person name="Garvin B.E."/>
            <person name="Gibson G."/>
            <person name="Gilbert D."/>
            <person name="Gnerre S."/>
            <person name="Godfrey J."/>
            <person name="Good R."/>
            <person name="Gotea V."/>
            <person name="Gravely B."/>
            <person name="Greenberg A.J."/>
            <person name="Griffiths-Jones S."/>
            <person name="Gross S."/>
            <person name="Guigo R."/>
            <person name="Gustafson E.A."/>
            <person name="Haerty W."/>
            <person name="Hahn M.W."/>
            <person name="Halligan D.L."/>
            <person name="Halpern A.L."/>
            <person name="Halter G.M."/>
            <person name="Han M.V."/>
            <person name="Heger A."/>
            <person name="Hillier L."/>
            <person name="Hinrichs A.S."/>
            <person name="Holmes I."/>
            <person name="Hoskins R.A."/>
            <person name="Hubisz M.J."/>
            <person name="Hultmark D."/>
            <person name="Huntley M.A."/>
            <person name="Jaffe D.B."/>
            <person name="Jagadeeshan S."/>
            <person name="Jeck W.R."/>
            <person name="Johnson J."/>
            <person name="Jones C.D."/>
            <person name="Jordan W.C."/>
            <person name="Karpen G.H."/>
            <person name="Kataoka E."/>
            <person name="Keightley P.D."/>
            <person name="Kheradpour P."/>
            <person name="Kirkness E.F."/>
            <person name="Koerich L.B."/>
            <person name="Kristiansen K."/>
            <person name="Kudrna D."/>
            <person name="Kulathinal R.J."/>
            <person name="Kumar S."/>
            <person name="Kwok R."/>
            <person name="Lander E."/>
            <person name="Langley C.H."/>
            <person name="Lapoint R."/>
            <person name="Lazzaro B.P."/>
            <person name="Lee S.J."/>
            <person name="Levesque L."/>
            <person name="Li R."/>
            <person name="Lin C.F."/>
            <person name="Lin M.F."/>
            <person name="Lindblad-Toh K."/>
            <person name="Llopart A."/>
            <person name="Long M."/>
            <person name="Low L."/>
            <person name="Lozovsky E."/>
            <person name="Lu J."/>
            <person name="Luo M."/>
            <person name="Machado C.A."/>
            <person name="Makalowski W."/>
            <person name="Marzo M."/>
            <person name="Matsuda M."/>
            <person name="Matzkin L."/>
            <person name="McAllister B."/>
            <person name="McBride C.S."/>
            <person name="McKernan B."/>
            <person name="McKernan K."/>
            <person name="Mendez-Lago M."/>
            <person name="Minx P."/>
            <person name="Mollenhauer M.U."/>
            <person name="Montooth K."/>
            <person name="Mount S.M."/>
            <person name="Mu X."/>
            <person name="Myers E."/>
            <person name="Negre B."/>
            <person name="Newfeld S."/>
            <person name="Nielsen R."/>
            <person name="Noor M.A."/>
            <person name="O'Grady P."/>
            <person name="Pachter L."/>
            <person name="Papaceit M."/>
            <person name="Parisi M.J."/>
            <person name="Parisi M."/>
            <person name="Parts L."/>
            <person name="Pedersen J.S."/>
            <person name="Pesole G."/>
            <person name="Phillippy A.M."/>
            <person name="Ponting C.P."/>
            <person name="Pop M."/>
            <person name="Porcelli D."/>
            <person name="Powell J.R."/>
            <person name="Prohaska S."/>
            <person name="Pruitt K."/>
            <person name="Puig M."/>
            <person name="Quesneville H."/>
            <person name="Ram K.R."/>
            <person name="Rand D."/>
            <person name="Rasmussen M.D."/>
            <person name="Reed L.K."/>
            <person name="Reenan R."/>
            <person name="Reily A."/>
            <person name="Remington K.A."/>
            <person name="Rieger T.T."/>
            <person name="Ritchie M.G."/>
            <person name="Robin C."/>
            <person name="Rogers Y.H."/>
            <person name="Rohde C."/>
            <person name="Rozas J."/>
            <person name="Rubenfield M.J."/>
            <person name="Ruiz A."/>
            <person name="Russo S."/>
            <person name="Salzberg S.L."/>
            <person name="Sanchez-Gracia A."/>
            <person name="Saranga D.J."/>
            <person name="Sato H."/>
            <person name="Schaeffer S.W."/>
            <person name="Schatz M.C."/>
            <person name="Schlenke T."/>
            <person name="Schwartz R."/>
            <person name="Segarra C."/>
            <person name="Singh R.S."/>
            <person name="Sirot L."/>
            <person name="Sirota M."/>
            <person name="Sisneros N.B."/>
            <person name="Smith C.D."/>
            <person name="Smith T.F."/>
            <person name="Spieth J."/>
            <person name="Stage D.E."/>
            <person name="Stark A."/>
            <person name="Stephan W."/>
            <person name="Strausberg R.L."/>
            <person name="Strempel S."/>
            <person name="Sturgill D."/>
            <person name="Sutton G."/>
            <person name="Sutton G.G."/>
            <person name="Tao W."/>
            <person name="Teichmann S."/>
            <person name="Tobari Y.N."/>
            <person name="Tomimura Y."/>
            <person name="Tsolas J.M."/>
            <person name="Valente V.L."/>
            <person name="Venter E."/>
            <person name="Venter J.C."/>
            <person name="Vicario S."/>
            <person name="Vieira F.G."/>
            <person name="Vilella A.J."/>
            <person name="Villasante A."/>
            <person name="Walenz B."/>
            <person name="Wang J."/>
            <person name="Wasserman M."/>
            <person name="Watts T."/>
            <person name="Wilson D."/>
            <person name="Wilson R.K."/>
            <person name="Wing R.A."/>
            <person name="Wolfner M.F."/>
            <person name="Wong A."/>
            <person name="Wong G.K."/>
            <person name="Wu C.I."/>
            <person name="Wu G."/>
            <person name="Yamamoto D."/>
            <person name="Yang H.P."/>
            <person name="Yang S.P."/>
            <person name="Yorke J.A."/>
            <person name="Yoshida K."/>
            <person name="Zdobnov E."/>
            <person name="Zhang P."/>
            <person name="Zhang Y."/>
            <person name="Zimin A.V."/>
            <person name="Baldwin J."/>
            <person name="Abdouelleil A."/>
            <person name="Abdulkadir J."/>
            <person name="Abebe A."/>
            <person name="Abera B."/>
            <person name="Abreu J."/>
            <person name="Acer S.C."/>
            <person name="Aftuck L."/>
            <person name="Alexander A."/>
            <person name="An P."/>
            <person name="Anderson E."/>
            <person name="Anderson S."/>
            <person name="Arachi H."/>
            <person name="Azer M."/>
            <person name="Bachantsang P."/>
            <person name="Barry A."/>
            <person name="Bayul T."/>
            <person name="Berlin A."/>
            <person name="Bessette D."/>
            <person name="Bloom T."/>
            <person name="Blye J."/>
            <person name="Boguslavskiy L."/>
            <person name="Bonnet C."/>
            <person name="Boukhgalter B."/>
            <person name="Bourzgui I."/>
            <person name="Brown A."/>
            <person name="Cahill P."/>
            <person name="Channer S."/>
            <person name="Cheshatsang Y."/>
            <person name="Chuda L."/>
            <person name="Citroen M."/>
            <person name="Collymore A."/>
            <person name="Cooke P."/>
            <person name="Costello M."/>
            <person name="D'Aco K."/>
            <person name="Daza R."/>
            <person name="De Haan G."/>
            <person name="DeGray S."/>
            <person name="DeMaso C."/>
            <person name="Dhargay N."/>
            <person name="Dooley K."/>
            <person name="Dooley E."/>
            <person name="Doricent M."/>
            <person name="Dorje P."/>
            <person name="Dorjee K."/>
            <person name="Dupes A."/>
            <person name="Elong R."/>
            <person name="Falk J."/>
            <person name="Farina A."/>
            <person name="Faro S."/>
            <person name="Ferguson D."/>
            <person name="Fisher S."/>
            <person name="Foley C.D."/>
            <person name="Franke A."/>
            <person name="Friedrich D."/>
            <person name="Gadbois L."/>
            <person name="Gearin G."/>
            <person name="Gearin C.R."/>
            <person name="Giannoukos G."/>
            <person name="Goode T."/>
            <person name="Graham J."/>
            <person name="Grandbois E."/>
            <person name="Grewal S."/>
            <person name="Gyaltsen K."/>
            <person name="Hafez N."/>
            <person name="Hagos B."/>
            <person name="Hall J."/>
            <person name="Henson C."/>
            <person name="Hollinger A."/>
            <person name="Honan T."/>
            <person name="Huard M.D."/>
            <person name="Hughes L."/>
            <person name="Hurhula B."/>
            <person name="Husby M.E."/>
            <person name="Kamat A."/>
            <person name="Kanga B."/>
            <person name="Kashin S."/>
            <person name="Khazanovich D."/>
            <person name="Kisner P."/>
            <person name="Lance K."/>
            <person name="Lara M."/>
            <person name="Lee W."/>
            <person name="Lennon N."/>
            <person name="Letendre F."/>
            <person name="LeVine R."/>
            <person name="Lipovsky A."/>
            <person name="Liu X."/>
            <person name="Liu J."/>
            <person name="Liu S."/>
            <person name="Lokyitsang T."/>
            <person name="Lokyitsang Y."/>
            <person name="Lubonja R."/>
            <person name="Lui A."/>
            <person name="MacDonald P."/>
            <person name="Magnisalis V."/>
            <person name="Maru K."/>
            <person name="Matthews C."/>
            <person name="McCusker W."/>
            <person name="McDonough S."/>
            <person name="Mehta T."/>
            <person name="Meldrim J."/>
            <person name="Meneus L."/>
            <person name="Mihai O."/>
            <person name="Mihalev A."/>
            <person name="Mihova T."/>
            <person name="Mittelman R."/>
            <person name="Mlenga V."/>
            <person name="Montmayeur A."/>
            <person name="Mulrain L."/>
            <person name="Navidi A."/>
            <person name="Naylor J."/>
            <person name="Negash T."/>
            <person name="Nguyen T."/>
            <person name="Nguyen N."/>
            <person name="Nicol R."/>
            <person name="Norbu C."/>
            <person name="Norbu N."/>
            <person name="Novod N."/>
            <person name="O'Neill B."/>
            <person name="Osman S."/>
            <person name="Markiewicz E."/>
            <person name="Oyono O.L."/>
            <person name="Patti C."/>
            <person name="Phunkhang P."/>
            <person name="Pierre F."/>
            <person name="Priest M."/>
            <person name="Raghuraman S."/>
            <person name="Rege F."/>
            <person name="Reyes R."/>
            <person name="Rise C."/>
            <person name="Rogov P."/>
            <person name="Ross K."/>
            <person name="Ryan E."/>
            <person name="Settipalli S."/>
            <person name="Shea T."/>
            <person name="Sherpa N."/>
            <person name="Shi L."/>
            <person name="Shih D."/>
            <person name="Sparrow T."/>
            <person name="Spaulding J."/>
            <person name="Stalker J."/>
            <person name="Stange-Thomann N."/>
            <person name="Stavropoulos S."/>
            <person name="Stone C."/>
            <person name="Strader C."/>
            <person name="Tesfaye S."/>
            <person name="Thomson T."/>
            <person name="Thoulutsang Y."/>
            <person name="Thoulutsang D."/>
            <person name="Topham K."/>
            <person name="Topping I."/>
            <person name="Tsamla T."/>
            <person name="Vassiliev H."/>
            <person name="Vo A."/>
            <person name="Wangchuk T."/>
            <person name="Wangdi T."/>
            <person name="Weiand M."/>
            <person name="Wilkinson J."/>
            <person name="Wilson A."/>
            <person name="Yadav S."/>
            <person name="Young G."/>
            <person name="Yu Q."/>
            <person name="Zembek L."/>
            <person name="Zhong D."/>
            <person name="Zimmer A."/>
            <person name="Zwirko Z."/>
            <person name="Jaffe D.B."/>
            <person name="Alvarez P."/>
            <person name="Brockman W."/>
            <person name="Butler J."/>
            <person name="Chin C."/>
            <person name="Gnerre S."/>
            <person name="Grabherr M."/>
            <person name="Kleber M."/>
            <person name="Mauceli E."/>
            <person name="MacCallum I."/>
        </authorList>
    </citation>
    <scope>NUCLEOTIDE SEQUENCE [LARGE SCALE GENOMIC DNA]</scope>
    <source>
        <strain evidence="2">Tucson 15081-1352.22</strain>
    </source>
</reference>
<dbReference type="FunCoup" id="A0A0Q9WYN1">
    <property type="interactions" value="92"/>
</dbReference>
<protein>
    <submittedName>
        <fullName evidence="1">Uncharacterized protein, isoform B</fullName>
    </submittedName>
</protein>
<evidence type="ECO:0000313" key="1">
    <source>
        <dbReference type="EMBL" id="KRF94147.1"/>
    </source>
</evidence>
<name>A0A0Q9WYN1_DROMO</name>
<dbReference type="PANTHER" id="PTHR31400">
    <property type="entry name" value="GUANYLYL CYCLASE DOMAIN CONTAINING PROTEIN 1 GUCD1"/>
    <property type="match status" value="1"/>
</dbReference>